<comment type="caution">
    <text evidence="1">The sequence shown here is derived from an EMBL/GenBank/DDBJ whole genome shotgun (WGS) entry which is preliminary data.</text>
</comment>
<proteinExistence type="predicted"/>
<keyword evidence="2" id="KW-1185">Reference proteome</keyword>
<evidence type="ECO:0000313" key="2">
    <source>
        <dbReference type="Proteomes" id="UP001187531"/>
    </source>
</evidence>
<sequence length="267" mass="30460">MNIPSGPLGLMVAYLENGQKVYIHAPQPNPEATMNEFVPNIDNRKPMLYNMLPNPLPIHNTYAPLMVTSEEDAAQEEMEEERILSQAVDPKIVEGHIEAEFPRFGMSSDLGRKRRVISPGLSPNQANKKSFELRNPQHKDYPVNITQEEPIEMKIQLQMDIAMAGQRIPSDKILEISLREMLQDQDVLISDHQPILIHLNQSNSSQNTTTKKKRFIIRKADWFEFKKEMETTAVNLPVTDSNSIEEKVAIFQENILGIAQQFIPMSN</sequence>
<evidence type="ECO:0000313" key="1">
    <source>
        <dbReference type="EMBL" id="KAK2711159.1"/>
    </source>
</evidence>
<dbReference type="Proteomes" id="UP001187531">
    <property type="component" value="Unassembled WGS sequence"/>
</dbReference>
<name>A0AA88HQ20_ARTSF</name>
<gene>
    <name evidence="1" type="ORF">QYM36_012364</name>
</gene>
<accession>A0AA88HQ20</accession>
<dbReference type="EMBL" id="JAVRJZ010000016">
    <property type="protein sequence ID" value="KAK2711159.1"/>
    <property type="molecule type" value="Genomic_DNA"/>
</dbReference>
<reference evidence="1" key="1">
    <citation type="submission" date="2023-07" db="EMBL/GenBank/DDBJ databases">
        <title>Chromosome-level genome assembly of Artemia franciscana.</title>
        <authorList>
            <person name="Jo E."/>
        </authorList>
    </citation>
    <scope>NUCLEOTIDE SEQUENCE</scope>
    <source>
        <tissue evidence="1">Whole body</tissue>
    </source>
</reference>
<dbReference type="AlphaFoldDB" id="A0AA88HQ20"/>
<protein>
    <submittedName>
        <fullName evidence="1">Uncharacterized protein</fullName>
    </submittedName>
</protein>
<organism evidence="1 2">
    <name type="scientific">Artemia franciscana</name>
    <name type="common">Brine shrimp</name>
    <name type="synonym">Artemia sanfranciscana</name>
    <dbReference type="NCBI Taxonomy" id="6661"/>
    <lineage>
        <taxon>Eukaryota</taxon>
        <taxon>Metazoa</taxon>
        <taxon>Ecdysozoa</taxon>
        <taxon>Arthropoda</taxon>
        <taxon>Crustacea</taxon>
        <taxon>Branchiopoda</taxon>
        <taxon>Anostraca</taxon>
        <taxon>Artemiidae</taxon>
        <taxon>Artemia</taxon>
    </lineage>
</organism>
<feature type="non-terminal residue" evidence="1">
    <location>
        <position position="1"/>
    </location>
</feature>